<dbReference type="PANTHER" id="PTHR11360:SF284">
    <property type="entry name" value="EG:103B4.3 PROTEIN-RELATED"/>
    <property type="match status" value="1"/>
</dbReference>
<keyword evidence="4" id="KW-1185">Reference proteome</keyword>
<accession>A0A210R362</accession>
<feature type="transmembrane region" description="Helical" evidence="2">
    <location>
        <begin position="171"/>
        <end position="190"/>
    </location>
</feature>
<feature type="transmembrane region" description="Helical" evidence="2">
    <location>
        <begin position="137"/>
        <end position="164"/>
    </location>
</feature>
<evidence type="ECO:0000256" key="1">
    <source>
        <dbReference type="SAM" id="MobiDB-lite"/>
    </source>
</evidence>
<dbReference type="Pfam" id="PF07690">
    <property type="entry name" value="MFS_1"/>
    <property type="match status" value="1"/>
</dbReference>
<feature type="compositionally biased region" description="Low complexity" evidence="1">
    <location>
        <begin position="13"/>
        <end position="31"/>
    </location>
</feature>
<feature type="transmembrane region" description="Helical" evidence="2">
    <location>
        <begin position="44"/>
        <end position="66"/>
    </location>
</feature>
<dbReference type="GO" id="GO:0008028">
    <property type="term" value="F:monocarboxylic acid transmembrane transporter activity"/>
    <property type="evidence" value="ECO:0007669"/>
    <property type="project" value="TreeGrafter"/>
</dbReference>
<sequence>MEQEKEKVINNADDSGVSGMSSSGSGSGSDSLPEAEMLAPDGGWGWVVCFGSFITNFVLDGTMFSFGVLLIDLLEFFGETKSKTSWVGSALVGMSMMMGPLVSLLLRKLSIRAVTIMGAFVASIGFIISIFSPNIELLIITYGVIGGIGFCMMFFPAIIVVGLYFDRKRALATGIATSGSGLGTFAYAYLTDALLSTYGWRGTVLILAGILLHVLVCGMIFRPLLPRNRVNSPRKDYCKYKTPSRELSDYPDVIENILDRKCRLSSDYIGKDGPETKEYTICSVPLGLDKLDTLVLSRNSDIIIPTDENLQRKSRQFTSAIDLTRRHGDVTPPMTSAQIINLRLLKPMKRKDVFYSGSIQHIPEVQSARDFKSAMVTLTKDDDETRSLRPCFGIDKNDVFCLELLKDPTFLLLMICMTTWTAVAW</sequence>
<evidence type="ECO:0000313" key="3">
    <source>
        <dbReference type="EMBL" id="OWF55405.1"/>
    </source>
</evidence>
<dbReference type="InterPro" id="IPR011701">
    <property type="entry name" value="MFS"/>
</dbReference>
<keyword evidence="2" id="KW-0812">Transmembrane</keyword>
<keyword evidence="2" id="KW-1133">Transmembrane helix</keyword>
<dbReference type="OrthoDB" id="2213137at2759"/>
<dbReference type="Gene3D" id="1.20.1250.20">
    <property type="entry name" value="MFS general substrate transporter like domains"/>
    <property type="match status" value="1"/>
</dbReference>
<feature type="transmembrane region" description="Helical" evidence="2">
    <location>
        <begin position="202"/>
        <end position="225"/>
    </location>
</feature>
<reference evidence="3 4" key="1">
    <citation type="journal article" date="2017" name="Nat. Ecol. Evol.">
        <title>Scallop genome provides insights into evolution of bilaterian karyotype and development.</title>
        <authorList>
            <person name="Wang S."/>
            <person name="Zhang J."/>
            <person name="Jiao W."/>
            <person name="Li J."/>
            <person name="Xun X."/>
            <person name="Sun Y."/>
            <person name="Guo X."/>
            <person name="Huan P."/>
            <person name="Dong B."/>
            <person name="Zhang L."/>
            <person name="Hu X."/>
            <person name="Sun X."/>
            <person name="Wang J."/>
            <person name="Zhao C."/>
            <person name="Wang Y."/>
            <person name="Wang D."/>
            <person name="Huang X."/>
            <person name="Wang R."/>
            <person name="Lv J."/>
            <person name="Li Y."/>
            <person name="Zhang Z."/>
            <person name="Liu B."/>
            <person name="Lu W."/>
            <person name="Hui Y."/>
            <person name="Liang J."/>
            <person name="Zhou Z."/>
            <person name="Hou R."/>
            <person name="Li X."/>
            <person name="Liu Y."/>
            <person name="Li H."/>
            <person name="Ning X."/>
            <person name="Lin Y."/>
            <person name="Zhao L."/>
            <person name="Xing Q."/>
            <person name="Dou J."/>
            <person name="Li Y."/>
            <person name="Mao J."/>
            <person name="Guo H."/>
            <person name="Dou H."/>
            <person name="Li T."/>
            <person name="Mu C."/>
            <person name="Jiang W."/>
            <person name="Fu Q."/>
            <person name="Fu X."/>
            <person name="Miao Y."/>
            <person name="Liu J."/>
            <person name="Yu Q."/>
            <person name="Li R."/>
            <person name="Liao H."/>
            <person name="Li X."/>
            <person name="Kong Y."/>
            <person name="Jiang Z."/>
            <person name="Chourrout D."/>
            <person name="Li R."/>
            <person name="Bao Z."/>
        </authorList>
    </citation>
    <scope>NUCLEOTIDE SEQUENCE [LARGE SCALE GENOMIC DNA]</scope>
    <source>
        <strain evidence="3 4">PY_sf001</strain>
    </source>
</reference>
<dbReference type="InterPro" id="IPR036259">
    <property type="entry name" value="MFS_trans_sf"/>
</dbReference>
<dbReference type="PANTHER" id="PTHR11360">
    <property type="entry name" value="MONOCARBOXYLATE TRANSPORTER"/>
    <property type="match status" value="1"/>
</dbReference>
<evidence type="ECO:0000256" key="2">
    <source>
        <dbReference type="SAM" id="Phobius"/>
    </source>
</evidence>
<dbReference type="AlphaFoldDB" id="A0A210R362"/>
<feature type="region of interest" description="Disordered" evidence="1">
    <location>
        <begin position="1"/>
        <end position="32"/>
    </location>
</feature>
<dbReference type="SUPFAM" id="SSF103473">
    <property type="entry name" value="MFS general substrate transporter"/>
    <property type="match status" value="1"/>
</dbReference>
<protein>
    <submittedName>
        <fullName evidence="3">Monocarboxylate transporter 9</fullName>
    </submittedName>
</protein>
<dbReference type="Proteomes" id="UP000242188">
    <property type="component" value="Unassembled WGS sequence"/>
</dbReference>
<keyword evidence="2" id="KW-0472">Membrane</keyword>
<dbReference type="InterPro" id="IPR050327">
    <property type="entry name" value="Proton-linked_MCT"/>
</dbReference>
<name>A0A210R362_MIZYE</name>
<dbReference type="CDD" id="cd17352">
    <property type="entry name" value="MFS_MCT_SLC16"/>
    <property type="match status" value="1"/>
</dbReference>
<gene>
    <name evidence="3" type="ORF">KP79_PYT22437</name>
</gene>
<evidence type="ECO:0000313" key="4">
    <source>
        <dbReference type="Proteomes" id="UP000242188"/>
    </source>
</evidence>
<dbReference type="EMBL" id="NEDP02000688">
    <property type="protein sequence ID" value="OWF55405.1"/>
    <property type="molecule type" value="Genomic_DNA"/>
</dbReference>
<feature type="transmembrane region" description="Helical" evidence="2">
    <location>
        <begin position="113"/>
        <end position="131"/>
    </location>
</feature>
<feature type="transmembrane region" description="Helical" evidence="2">
    <location>
        <begin position="86"/>
        <end position="106"/>
    </location>
</feature>
<organism evidence="3 4">
    <name type="scientific">Mizuhopecten yessoensis</name>
    <name type="common">Japanese scallop</name>
    <name type="synonym">Patinopecten yessoensis</name>
    <dbReference type="NCBI Taxonomy" id="6573"/>
    <lineage>
        <taxon>Eukaryota</taxon>
        <taxon>Metazoa</taxon>
        <taxon>Spiralia</taxon>
        <taxon>Lophotrochozoa</taxon>
        <taxon>Mollusca</taxon>
        <taxon>Bivalvia</taxon>
        <taxon>Autobranchia</taxon>
        <taxon>Pteriomorphia</taxon>
        <taxon>Pectinida</taxon>
        <taxon>Pectinoidea</taxon>
        <taxon>Pectinidae</taxon>
        <taxon>Mizuhopecten</taxon>
    </lineage>
</organism>
<comment type="caution">
    <text evidence="3">The sequence shown here is derived from an EMBL/GenBank/DDBJ whole genome shotgun (WGS) entry which is preliminary data.</text>
</comment>
<proteinExistence type="predicted"/>